<name>A0A438H7N3_VITVI</name>
<comment type="caution">
    <text evidence="2">The sequence shown here is derived from an EMBL/GenBank/DDBJ whole genome shotgun (WGS) entry which is preliminary data.</text>
</comment>
<evidence type="ECO:0000256" key="1">
    <source>
        <dbReference type="SAM" id="MobiDB-lite"/>
    </source>
</evidence>
<proteinExistence type="predicted"/>
<dbReference type="InterPro" id="IPR021109">
    <property type="entry name" value="Peptidase_aspartic_dom_sf"/>
</dbReference>
<evidence type="ECO:0000313" key="3">
    <source>
        <dbReference type="Proteomes" id="UP000288805"/>
    </source>
</evidence>
<dbReference type="Gene3D" id="2.40.70.10">
    <property type="entry name" value="Acid Proteases"/>
    <property type="match status" value="1"/>
</dbReference>
<dbReference type="PANTHER" id="PTHR32108:SF9">
    <property type="entry name" value="REVERSE TRANSCRIPTASE RNASE H-LIKE DOMAIN-CONTAINING PROTEIN"/>
    <property type="match status" value="1"/>
</dbReference>
<evidence type="ECO:0000313" key="2">
    <source>
        <dbReference type="EMBL" id="RVW80495.1"/>
    </source>
</evidence>
<accession>A0A438H7N3</accession>
<protein>
    <recommendedName>
        <fullName evidence="4">Retrotransposon gag domain-containing protein</fullName>
    </recommendedName>
</protein>
<dbReference type="EMBL" id="QGNW01000265">
    <property type="protein sequence ID" value="RVW80495.1"/>
    <property type="molecule type" value="Genomic_DNA"/>
</dbReference>
<reference evidence="2 3" key="1">
    <citation type="journal article" date="2018" name="PLoS Genet.">
        <title>Population sequencing reveals clonal diversity and ancestral inbreeding in the grapevine cultivar Chardonnay.</title>
        <authorList>
            <person name="Roach M.J."/>
            <person name="Johnson D.L."/>
            <person name="Bohlmann J."/>
            <person name="van Vuuren H.J."/>
            <person name="Jones S.J."/>
            <person name="Pretorius I.S."/>
            <person name="Schmidt S.A."/>
            <person name="Borneman A.R."/>
        </authorList>
    </citation>
    <scope>NUCLEOTIDE SEQUENCE [LARGE SCALE GENOMIC DNA]</scope>
    <source>
        <strain evidence="3">cv. Chardonnay</strain>
        <tissue evidence="2">Leaf</tissue>
    </source>
</reference>
<organism evidence="2 3">
    <name type="scientific">Vitis vinifera</name>
    <name type="common">Grape</name>
    <dbReference type="NCBI Taxonomy" id="29760"/>
    <lineage>
        <taxon>Eukaryota</taxon>
        <taxon>Viridiplantae</taxon>
        <taxon>Streptophyta</taxon>
        <taxon>Embryophyta</taxon>
        <taxon>Tracheophyta</taxon>
        <taxon>Spermatophyta</taxon>
        <taxon>Magnoliopsida</taxon>
        <taxon>eudicotyledons</taxon>
        <taxon>Gunneridae</taxon>
        <taxon>Pentapetalae</taxon>
        <taxon>rosids</taxon>
        <taxon>Vitales</taxon>
        <taxon>Vitaceae</taxon>
        <taxon>Viteae</taxon>
        <taxon>Vitis</taxon>
    </lineage>
</organism>
<sequence length="773" mass="84595">MGEPSPLRNPLGTRGSACVEVMTTLHGSTPSPWRRAEGCVPPEGGFTVTDLDSPLWIRVGGRLSRVSDQSDQRSDQRDMDSQVVTVDQFAAAMASIQEAIANLDRGCPASYHIAYPGFRGPHARMDKLEQKLRQMRTSEGAITWEDFDGAPVASLPAKFRMPEIERYTGIGCPRIHLRLYSTVMRAHGLDDAQMVMLFPMSLSGAAQRWFASLEERVGGFETEAGGALYGIEEGIARGLWSESSPTDSKGKRPSGGQRSGDVGAISSAGMRPSRHYQTVGQTPGYYYPPSPHAHYRPPSFQTHDSYLSASRLIACFCCTHRREASCPIYSTPSSTDHYLCAEATTSVCSVGYAFESSFSEAREGPGHDTDHCIALRHAIQDLIDQGLVNLGQPSVTTNPLPAHSTHAVHPSLGDIHHMDLIEDDSIHMLSWDDGLPEPIVLHDSYEIDGVSLVPQAPAPFSLIPDEAPFQLTHPTPLVIGCQDTFVPFTLWPEDDDSAGREIQIVTRSGRIAQPPPPAVRPFEGTTSHEEVRREDDEVLRQLQSTQARISIWSLLASSNTHRDALIRALSQIRVETTTTPEGLIHMMTAGRATCIVFSDDDLPPDGLDHVRPLYITVGCSGRRVPSVLLDNGSALNVCPLATAIALGFAPSDFGPSTQTVRAYDSTKREVMGTLMIDLQIGPATFSTLFQVLRILASFNLLLGRPWIHVAGAIPSSLHQKVKFIHDGQVITVRSTRDIFASYEPVLQISHSEDDLLLTGFTFDEIQTLEIEDF</sequence>
<dbReference type="CDD" id="cd00303">
    <property type="entry name" value="retropepsin_like"/>
    <property type="match status" value="1"/>
</dbReference>
<gene>
    <name evidence="2" type="ORF">CK203_052901</name>
</gene>
<dbReference type="Proteomes" id="UP000288805">
    <property type="component" value="Unassembled WGS sequence"/>
</dbReference>
<evidence type="ECO:0008006" key="4">
    <source>
        <dbReference type="Google" id="ProtNLM"/>
    </source>
</evidence>
<feature type="region of interest" description="Disordered" evidence="1">
    <location>
        <begin position="240"/>
        <end position="273"/>
    </location>
</feature>
<dbReference type="AlphaFoldDB" id="A0A438H7N3"/>
<dbReference type="PANTHER" id="PTHR32108">
    <property type="entry name" value="DNA-DIRECTED RNA POLYMERASE SUBUNIT ALPHA"/>
    <property type="match status" value="1"/>
</dbReference>
<feature type="region of interest" description="Disordered" evidence="1">
    <location>
        <begin position="511"/>
        <end position="533"/>
    </location>
</feature>